<dbReference type="Proteomes" id="UP001213972">
    <property type="component" value="Chromosome"/>
</dbReference>
<evidence type="ECO:0000313" key="7">
    <source>
        <dbReference type="EMBL" id="WEK12948.1"/>
    </source>
</evidence>
<feature type="transmembrane region" description="Helical" evidence="5">
    <location>
        <begin position="305"/>
        <end position="322"/>
    </location>
</feature>
<feature type="transmembrane region" description="Helical" evidence="5">
    <location>
        <begin position="109"/>
        <end position="125"/>
    </location>
</feature>
<reference evidence="7" key="1">
    <citation type="submission" date="2023-03" db="EMBL/GenBank/DDBJ databases">
        <title>Andean soil-derived lignocellulolytic bacterial consortium as a source of novel taxa and putative plastic-active enzymes.</title>
        <authorList>
            <person name="Diaz-Garcia L."/>
            <person name="Chuvochina M."/>
            <person name="Feuerriegel G."/>
            <person name="Bunk B."/>
            <person name="Sproer C."/>
            <person name="Streit W.R."/>
            <person name="Rodriguez L.M."/>
            <person name="Overmann J."/>
            <person name="Jimenez D.J."/>
        </authorList>
    </citation>
    <scope>NUCLEOTIDE SEQUENCE</scope>
    <source>
        <strain evidence="7">MAG 4610</strain>
    </source>
</reference>
<evidence type="ECO:0000313" key="8">
    <source>
        <dbReference type="Proteomes" id="UP001213972"/>
    </source>
</evidence>
<accession>A0AAJ6B296</accession>
<protein>
    <submittedName>
        <fullName evidence="7">FUSC family protein</fullName>
    </submittedName>
</protein>
<keyword evidence="2 5" id="KW-0812">Transmembrane</keyword>
<keyword evidence="3 5" id="KW-1133">Transmembrane helix</keyword>
<keyword evidence="4 5" id="KW-0472">Membrane</keyword>
<feature type="domain" description="Integral membrane bound transporter" evidence="6">
    <location>
        <begin position="187"/>
        <end position="311"/>
    </location>
</feature>
<feature type="transmembrane region" description="Helical" evidence="5">
    <location>
        <begin position="131"/>
        <end position="153"/>
    </location>
</feature>
<feature type="transmembrane region" description="Helical" evidence="5">
    <location>
        <begin position="174"/>
        <end position="192"/>
    </location>
</feature>
<name>A0AAJ6B296_9MICO</name>
<evidence type="ECO:0000256" key="2">
    <source>
        <dbReference type="ARBA" id="ARBA00022692"/>
    </source>
</evidence>
<feature type="transmembrane region" description="Helical" evidence="5">
    <location>
        <begin position="268"/>
        <end position="285"/>
    </location>
</feature>
<dbReference type="AlphaFoldDB" id="A0AAJ6B296"/>
<feature type="transmembrane region" description="Helical" evidence="5">
    <location>
        <begin position="221"/>
        <end position="240"/>
    </location>
</feature>
<organism evidence="7 8">
    <name type="scientific">Candidatus Microbacterium phytovorans</name>
    <dbReference type="NCBI Taxonomy" id="3121374"/>
    <lineage>
        <taxon>Bacteria</taxon>
        <taxon>Bacillati</taxon>
        <taxon>Actinomycetota</taxon>
        <taxon>Actinomycetes</taxon>
        <taxon>Micrococcales</taxon>
        <taxon>Microbacteriaceae</taxon>
        <taxon>Microbacterium</taxon>
    </lineage>
</organism>
<proteinExistence type="predicted"/>
<comment type="subcellular location">
    <subcellularLocation>
        <location evidence="1">Membrane</location>
        <topology evidence="1">Multi-pass membrane protein</topology>
    </subcellularLocation>
</comment>
<sequence length="333" mass="33825">MTGDRPTHGLAWHGSAFVRGLVYALPATVAGVLDPLLGLALAVGVLPVAAFPLPRRKRARIVLALLGVVSAACFLLGSLLAPHPVIAVIALFVGGIAFGWWARDAVAGRAAMTLCLPLIGIGLSFDDFDTAVAAAVLMIVGSLYAWVVSLPWVERAPAPPGPAGSAAAAHQPPAGYPLLLGLTGAMAAAIGFGLELEHVGWVTAAALFVLRPDAELMILRVIGRVASVAAGALAAALLAWCDAGPVVGVAVAALALGALAATVGSRWYVAPAFTTYIVLSLILVAPGESPGGRFIERVGETGVGIGVAVVIGILLPVALRWARARRPGDRRAS</sequence>
<evidence type="ECO:0000256" key="4">
    <source>
        <dbReference type="ARBA" id="ARBA00023136"/>
    </source>
</evidence>
<dbReference type="InterPro" id="IPR049453">
    <property type="entry name" value="Memb_transporter_dom"/>
</dbReference>
<evidence type="ECO:0000256" key="1">
    <source>
        <dbReference type="ARBA" id="ARBA00004141"/>
    </source>
</evidence>
<evidence type="ECO:0000256" key="3">
    <source>
        <dbReference type="ARBA" id="ARBA00022989"/>
    </source>
</evidence>
<feature type="transmembrane region" description="Helical" evidence="5">
    <location>
        <begin position="246"/>
        <end position="263"/>
    </location>
</feature>
<evidence type="ECO:0000256" key="5">
    <source>
        <dbReference type="SAM" id="Phobius"/>
    </source>
</evidence>
<feature type="transmembrane region" description="Helical" evidence="5">
    <location>
        <begin position="61"/>
        <end position="79"/>
    </location>
</feature>
<dbReference type="EMBL" id="CP119321">
    <property type="protein sequence ID" value="WEK12948.1"/>
    <property type="molecule type" value="Genomic_DNA"/>
</dbReference>
<feature type="transmembrane region" description="Helical" evidence="5">
    <location>
        <begin position="20"/>
        <end position="49"/>
    </location>
</feature>
<gene>
    <name evidence="7" type="ORF">P0Y48_10805</name>
</gene>
<dbReference type="Pfam" id="PF13515">
    <property type="entry name" value="FUSC_2"/>
    <property type="match status" value="1"/>
</dbReference>
<evidence type="ECO:0000259" key="6">
    <source>
        <dbReference type="Pfam" id="PF13515"/>
    </source>
</evidence>
<dbReference type="GO" id="GO:0016020">
    <property type="term" value="C:membrane"/>
    <property type="evidence" value="ECO:0007669"/>
    <property type="project" value="UniProtKB-SubCell"/>
</dbReference>
<feature type="transmembrane region" description="Helical" evidence="5">
    <location>
        <begin position="85"/>
        <end position="102"/>
    </location>
</feature>